<dbReference type="EMBL" id="CAXIXY010000003">
    <property type="protein sequence ID" value="CAL2077875.1"/>
    <property type="molecule type" value="Genomic_DNA"/>
</dbReference>
<evidence type="ECO:0000313" key="2">
    <source>
        <dbReference type="Proteomes" id="UP001497416"/>
    </source>
</evidence>
<dbReference type="Proteomes" id="UP001497416">
    <property type="component" value="Unassembled WGS sequence"/>
</dbReference>
<dbReference type="RefSeq" id="WP_348710224.1">
    <property type="nucleotide sequence ID" value="NZ_CAXIXY010000003.1"/>
</dbReference>
<reference evidence="1 2" key="1">
    <citation type="submission" date="2024-05" db="EMBL/GenBank/DDBJ databases">
        <authorList>
            <person name="Duchaud E."/>
        </authorList>
    </citation>
    <scope>NUCLEOTIDE SEQUENCE [LARGE SCALE GENOMIC DNA]</scope>
    <source>
        <strain evidence="1">Ena-SAMPLE-TAB-13-05-2024-13:56:06:370-140302</strain>
    </source>
</reference>
<keyword evidence="2" id="KW-1185">Reference proteome</keyword>
<sequence>MKKLAILIIAIITTSCVQEQHLKTVQVKIDMRGVEDVKSIGVKGNFTNPRWKVEVPLTDEDKDGIYETSLSQKTAVSGIEFKFVKNGEIYELKGKPNRVLRFEYKPENIMYATKFNDIESVVIQRE</sequence>
<organism evidence="1 2">
    <name type="scientific">Tenacibaculum platacis</name>
    <dbReference type="NCBI Taxonomy" id="3137852"/>
    <lineage>
        <taxon>Bacteria</taxon>
        <taxon>Pseudomonadati</taxon>
        <taxon>Bacteroidota</taxon>
        <taxon>Flavobacteriia</taxon>
        <taxon>Flavobacteriales</taxon>
        <taxon>Flavobacteriaceae</taxon>
        <taxon>Tenacibaculum</taxon>
    </lineage>
</organism>
<dbReference type="PROSITE" id="PS51257">
    <property type="entry name" value="PROKAR_LIPOPROTEIN"/>
    <property type="match status" value="1"/>
</dbReference>
<evidence type="ECO:0008006" key="3">
    <source>
        <dbReference type="Google" id="ProtNLM"/>
    </source>
</evidence>
<dbReference type="Gene3D" id="2.60.40.10">
    <property type="entry name" value="Immunoglobulins"/>
    <property type="match status" value="1"/>
</dbReference>
<comment type="caution">
    <text evidence="1">The sequence shown here is derived from an EMBL/GenBank/DDBJ whole genome shotgun (WGS) entry which is preliminary data.</text>
</comment>
<name>A0ABP1EG50_9FLAO</name>
<protein>
    <recommendedName>
        <fullName evidence="3">Lipoprotein</fullName>
    </recommendedName>
</protein>
<accession>A0ABP1EG50</accession>
<dbReference type="InterPro" id="IPR013783">
    <property type="entry name" value="Ig-like_fold"/>
</dbReference>
<proteinExistence type="predicted"/>
<gene>
    <name evidence="1" type="ORF">T190607A01A_10602</name>
</gene>
<evidence type="ECO:0000313" key="1">
    <source>
        <dbReference type="EMBL" id="CAL2077875.1"/>
    </source>
</evidence>